<feature type="transmembrane region" description="Helical" evidence="6">
    <location>
        <begin position="67"/>
        <end position="88"/>
    </location>
</feature>
<feature type="transmembrane region" description="Helical" evidence="6">
    <location>
        <begin position="222"/>
        <end position="242"/>
    </location>
</feature>
<gene>
    <name evidence="8" type="ORF">D0Z07_0361</name>
</gene>
<dbReference type="InterPro" id="IPR020846">
    <property type="entry name" value="MFS_dom"/>
</dbReference>
<organism evidence="8 9">
    <name type="scientific">Hyphodiscus hymeniophilus</name>
    <dbReference type="NCBI Taxonomy" id="353542"/>
    <lineage>
        <taxon>Eukaryota</taxon>
        <taxon>Fungi</taxon>
        <taxon>Dikarya</taxon>
        <taxon>Ascomycota</taxon>
        <taxon>Pezizomycotina</taxon>
        <taxon>Leotiomycetes</taxon>
        <taxon>Helotiales</taxon>
        <taxon>Hyphodiscaceae</taxon>
        <taxon>Hyphodiscus</taxon>
    </lineage>
</organism>
<dbReference type="SUPFAM" id="SSF103473">
    <property type="entry name" value="MFS general substrate transporter"/>
    <property type="match status" value="1"/>
</dbReference>
<dbReference type="AlphaFoldDB" id="A0A9P6VSD3"/>
<reference evidence="8" key="1">
    <citation type="submission" date="2019-07" db="EMBL/GenBank/DDBJ databases">
        <title>Hyphodiscus hymeniophilus genome sequencing and assembly.</title>
        <authorList>
            <person name="Kramer G."/>
            <person name="Nodwell J."/>
        </authorList>
    </citation>
    <scope>NUCLEOTIDE SEQUENCE</scope>
    <source>
        <strain evidence="8">ATCC 34498</strain>
    </source>
</reference>
<comment type="caution">
    <text evidence="8">The sequence shown here is derived from an EMBL/GenBank/DDBJ whole genome shotgun (WGS) entry which is preliminary data.</text>
</comment>
<feature type="transmembrane region" description="Helical" evidence="6">
    <location>
        <begin position="131"/>
        <end position="150"/>
    </location>
</feature>
<dbReference type="GO" id="GO:0022857">
    <property type="term" value="F:transmembrane transporter activity"/>
    <property type="evidence" value="ECO:0007669"/>
    <property type="project" value="InterPro"/>
</dbReference>
<evidence type="ECO:0000313" key="8">
    <source>
        <dbReference type="EMBL" id="KAG0652743.1"/>
    </source>
</evidence>
<dbReference type="Proteomes" id="UP000785200">
    <property type="component" value="Unassembled WGS sequence"/>
</dbReference>
<dbReference type="PANTHER" id="PTHR43791:SF70">
    <property type="entry name" value="MAJOR FACILITATOR SUPERFAMILY (MFS) PROFILE DOMAIN-CONTAINING PROTEIN"/>
    <property type="match status" value="1"/>
</dbReference>
<dbReference type="Pfam" id="PF07690">
    <property type="entry name" value="MFS_1"/>
    <property type="match status" value="1"/>
</dbReference>
<feature type="transmembrane region" description="Helical" evidence="6">
    <location>
        <begin position="291"/>
        <end position="314"/>
    </location>
</feature>
<evidence type="ECO:0000256" key="4">
    <source>
        <dbReference type="ARBA" id="ARBA00022989"/>
    </source>
</evidence>
<feature type="transmembrane region" description="Helical" evidence="6">
    <location>
        <begin position="100"/>
        <end position="119"/>
    </location>
</feature>
<dbReference type="EMBL" id="VNKQ01000002">
    <property type="protein sequence ID" value="KAG0652743.1"/>
    <property type="molecule type" value="Genomic_DNA"/>
</dbReference>
<dbReference type="PANTHER" id="PTHR43791">
    <property type="entry name" value="PERMEASE-RELATED"/>
    <property type="match status" value="1"/>
</dbReference>
<feature type="transmembrane region" description="Helical" evidence="6">
    <location>
        <begin position="415"/>
        <end position="436"/>
    </location>
</feature>
<protein>
    <submittedName>
        <fullName evidence="8">Transporter</fullName>
    </submittedName>
</protein>
<keyword evidence="4 6" id="KW-1133">Transmembrane helix</keyword>
<evidence type="ECO:0000259" key="7">
    <source>
        <dbReference type="PROSITE" id="PS50850"/>
    </source>
</evidence>
<feature type="transmembrane region" description="Helical" evidence="6">
    <location>
        <begin position="385"/>
        <end position="403"/>
    </location>
</feature>
<comment type="subcellular location">
    <subcellularLocation>
        <location evidence="1">Membrane</location>
        <topology evidence="1">Multi-pass membrane protein</topology>
    </subcellularLocation>
</comment>
<dbReference type="InterPro" id="IPR011701">
    <property type="entry name" value="MFS"/>
</dbReference>
<evidence type="ECO:0000256" key="6">
    <source>
        <dbReference type="SAM" id="Phobius"/>
    </source>
</evidence>
<feature type="transmembrane region" description="Helical" evidence="6">
    <location>
        <begin position="355"/>
        <end position="373"/>
    </location>
</feature>
<name>A0A9P6VSD3_9HELO</name>
<feature type="domain" description="Major facilitator superfamily (MFS) profile" evidence="7">
    <location>
        <begin position="64"/>
        <end position="470"/>
    </location>
</feature>
<dbReference type="GO" id="GO:0016020">
    <property type="term" value="C:membrane"/>
    <property type="evidence" value="ECO:0007669"/>
    <property type="project" value="UniProtKB-SubCell"/>
</dbReference>
<dbReference type="OrthoDB" id="6730379at2759"/>
<feature type="transmembrane region" description="Helical" evidence="6">
    <location>
        <begin position="156"/>
        <end position="178"/>
    </location>
</feature>
<feature type="transmembrane region" description="Helical" evidence="6">
    <location>
        <begin position="190"/>
        <end position="210"/>
    </location>
</feature>
<evidence type="ECO:0000256" key="1">
    <source>
        <dbReference type="ARBA" id="ARBA00004141"/>
    </source>
</evidence>
<keyword evidence="9" id="KW-1185">Reference proteome</keyword>
<evidence type="ECO:0000313" key="9">
    <source>
        <dbReference type="Proteomes" id="UP000785200"/>
    </source>
</evidence>
<dbReference type="Gene3D" id="1.20.1250.20">
    <property type="entry name" value="MFS general substrate transporter like domains"/>
    <property type="match status" value="2"/>
</dbReference>
<dbReference type="PROSITE" id="PS50850">
    <property type="entry name" value="MFS"/>
    <property type="match status" value="1"/>
</dbReference>
<feature type="transmembrane region" description="Helical" evidence="6">
    <location>
        <begin position="442"/>
        <end position="464"/>
    </location>
</feature>
<keyword evidence="2" id="KW-0813">Transport</keyword>
<evidence type="ECO:0000256" key="2">
    <source>
        <dbReference type="ARBA" id="ARBA00022448"/>
    </source>
</evidence>
<keyword evidence="5 6" id="KW-0472">Membrane</keyword>
<sequence length="507" mass="56020">MAAEKATITEVPNVDSYEPTGKLEKEFGEGQDALDSSAQVLATTSYEYTESDAKAVRWKIDRRLMPVLLITGMLSAIDKIIISNAALYGLKKDLHLSSGQYSWVGSIVSFGNLVAEWPGAYCVHRYPLSKVMGIMVILWGVFACLTAAANNFSTLMALRFLLGFCEGPVFPGCEVYVVMFYKGKEQPLRIAIYLASIATLFIGPLSYGIGRSTGVGIETWKLLYITVGGVTLFWGIALFWLLPDNPATWKFLSEREKYIALDRVRENHTGVENKHIKWGQVREAFLDPKSWVLLCGQIMVCTFLGGLTNFAALIVNNLGFSPLQTVLLGMPTGCIQFFSSIALSYIGTIYPNTRCIVASLACLIPLAGTALIWKLPTSNKFGRLGVYYVIYLFWGSYTLSASLPAANTSGHSKKVTTYAMTFVGYTTGLIIGPQYFSKNFTHGYIALMCSAAAACVLFLLYALICIWQNKQKDKAVAAGKFDNIQHNLSADLLDLTDTQKRDFRYIY</sequence>
<dbReference type="InterPro" id="IPR036259">
    <property type="entry name" value="MFS_trans_sf"/>
</dbReference>
<accession>A0A9P6VSD3</accession>
<evidence type="ECO:0000256" key="5">
    <source>
        <dbReference type="ARBA" id="ARBA00023136"/>
    </source>
</evidence>
<feature type="transmembrane region" description="Helical" evidence="6">
    <location>
        <begin position="326"/>
        <end position="348"/>
    </location>
</feature>
<keyword evidence="3 6" id="KW-0812">Transmembrane</keyword>
<evidence type="ECO:0000256" key="3">
    <source>
        <dbReference type="ARBA" id="ARBA00022692"/>
    </source>
</evidence>
<proteinExistence type="predicted"/>